<dbReference type="CDD" id="cd24067">
    <property type="entry name" value="ASKHA_NBD_ROK_BsFRK-like"/>
    <property type="match status" value="1"/>
</dbReference>
<dbReference type="SUPFAM" id="SSF53067">
    <property type="entry name" value="Actin-like ATPase domain"/>
    <property type="match status" value="1"/>
</dbReference>
<dbReference type="InterPro" id="IPR000600">
    <property type="entry name" value="ROK"/>
</dbReference>
<dbReference type="Gene3D" id="3.30.420.40">
    <property type="match status" value="2"/>
</dbReference>
<dbReference type="STRING" id="690566.Sphch_2586"/>
<keyword evidence="4" id="KW-0460">Magnesium</keyword>
<keyword evidence="7" id="KW-0418">Kinase</keyword>
<keyword evidence="8" id="KW-1185">Reference proteome</keyword>
<keyword evidence="7" id="KW-0808">Transferase</keyword>
<evidence type="ECO:0000256" key="2">
    <source>
        <dbReference type="ARBA" id="ARBA00022723"/>
    </source>
</evidence>
<accession>F6EZP9</accession>
<dbReference type="Proteomes" id="UP000007150">
    <property type="component" value="Chromosome 1"/>
</dbReference>
<sequence length="305" mass="31811">MKDSPRLLYGCIEAGGTKFVCGIADSSGKWLEQKRFPTTDPVSTLGQVTRFLAGGQARHGELAAIGIASFGPIELDRASEHWGSLLATPKPGWSGISLVRPLTQAFAVPIALDTDVNAAALAEAQMRANSSIDSLVYITVGTGIGGGAVFRGQAIHGRSHPEMGHLIPPRHHLDADYAGCCPYHGSCVEGLASGPAIVARWGKPLSDLPDEHPAHEIIAWYLGHLASTILAVLSPECIVFGGGVMATPGLMDRVRAQAQRVAGDYLISSGGNRTKIEEPRLGSVAGLEGALLLAQRAAAAARSSS</sequence>
<evidence type="ECO:0000256" key="6">
    <source>
        <dbReference type="ARBA" id="ARBA00048451"/>
    </source>
</evidence>
<dbReference type="PANTHER" id="PTHR42742">
    <property type="entry name" value="TRANSCRIPTIONAL REPRESSOR MPRA"/>
    <property type="match status" value="1"/>
</dbReference>
<dbReference type="GO" id="GO:0046872">
    <property type="term" value="F:metal ion binding"/>
    <property type="evidence" value="ECO:0007669"/>
    <property type="project" value="UniProtKB-KW"/>
</dbReference>
<dbReference type="EC" id="2.7.1.4" evidence="5"/>
<dbReference type="EMBL" id="CP002798">
    <property type="protein sequence ID" value="AEG50233.1"/>
    <property type="molecule type" value="Genomic_DNA"/>
</dbReference>
<dbReference type="KEGG" id="sch:Sphch_2586"/>
<keyword evidence="2" id="KW-0479">Metal-binding</keyword>
<dbReference type="PROSITE" id="PS01125">
    <property type="entry name" value="ROK"/>
    <property type="match status" value="1"/>
</dbReference>
<name>F6EZP9_SPHCR</name>
<gene>
    <name evidence="7" type="ORF">Sphch_2586</name>
</gene>
<keyword evidence="3" id="KW-0862">Zinc</keyword>
<dbReference type="InterPro" id="IPR049874">
    <property type="entry name" value="ROK_cs"/>
</dbReference>
<evidence type="ECO:0000313" key="8">
    <source>
        <dbReference type="Proteomes" id="UP000007150"/>
    </source>
</evidence>
<organism evidence="7 8">
    <name type="scientific">Sphingobium chlorophenolicum L-1</name>
    <dbReference type="NCBI Taxonomy" id="690566"/>
    <lineage>
        <taxon>Bacteria</taxon>
        <taxon>Pseudomonadati</taxon>
        <taxon>Pseudomonadota</taxon>
        <taxon>Alphaproteobacteria</taxon>
        <taxon>Sphingomonadales</taxon>
        <taxon>Sphingomonadaceae</taxon>
        <taxon>Sphingobium</taxon>
    </lineage>
</organism>
<dbReference type="InterPro" id="IPR051804">
    <property type="entry name" value="Carb_Metab_Reg_Kinase/Isom"/>
</dbReference>
<dbReference type="HOGENOM" id="CLU_036604_3_0_5"/>
<dbReference type="GO" id="GO:0008865">
    <property type="term" value="F:fructokinase activity"/>
    <property type="evidence" value="ECO:0007669"/>
    <property type="project" value="UniProtKB-EC"/>
</dbReference>
<comment type="cofactor">
    <cofactor evidence="1">
        <name>Mg(2+)</name>
        <dbReference type="ChEBI" id="CHEBI:18420"/>
    </cofactor>
</comment>
<dbReference type="Pfam" id="PF00480">
    <property type="entry name" value="ROK"/>
    <property type="match status" value="1"/>
</dbReference>
<dbReference type="RefSeq" id="WP_013848469.1">
    <property type="nucleotide sequence ID" value="NC_015593.1"/>
</dbReference>
<dbReference type="InterPro" id="IPR043129">
    <property type="entry name" value="ATPase_NBD"/>
</dbReference>
<evidence type="ECO:0000256" key="1">
    <source>
        <dbReference type="ARBA" id="ARBA00001946"/>
    </source>
</evidence>
<proteinExistence type="predicted"/>
<evidence type="ECO:0000313" key="7">
    <source>
        <dbReference type="EMBL" id="AEG50233.1"/>
    </source>
</evidence>
<protein>
    <recommendedName>
        <fullName evidence="5">fructokinase</fullName>
        <ecNumber evidence="5">2.7.1.4</ecNumber>
    </recommendedName>
</protein>
<comment type="catalytic activity">
    <reaction evidence="6">
        <text>D-fructose + ATP = D-fructose 6-phosphate + ADP + H(+)</text>
        <dbReference type="Rhea" id="RHEA:16125"/>
        <dbReference type="ChEBI" id="CHEBI:15378"/>
        <dbReference type="ChEBI" id="CHEBI:30616"/>
        <dbReference type="ChEBI" id="CHEBI:37721"/>
        <dbReference type="ChEBI" id="CHEBI:61527"/>
        <dbReference type="ChEBI" id="CHEBI:456216"/>
        <dbReference type="EC" id="2.7.1.4"/>
    </reaction>
</comment>
<evidence type="ECO:0000256" key="3">
    <source>
        <dbReference type="ARBA" id="ARBA00022833"/>
    </source>
</evidence>
<evidence type="ECO:0000256" key="4">
    <source>
        <dbReference type="ARBA" id="ARBA00022842"/>
    </source>
</evidence>
<dbReference type="PANTHER" id="PTHR42742:SF3">
    <property type="entry name" value="FRUCTOKINASE"/>
    <property type="match status" value="1"/>
</dbReference>
<reference evidence="7 8" key="1">
    <citation type="submission" date="2011-05" db="EMBL/GenBank/DDBJ databases">
        <title>Complete sequence of chromosome 1 of Sphingobium chlorophenolicum L-1.</title>
        <authorList>
            <consortium name="US DOE Joint Genome Institute"/>
            <person name="Lucas S."/>
            <person name="Han J."/>
            <person name="Lapidus A."/>
            <person name="Cheng J.-F."/>
            <person name="Goodwin L."/>
            <person name="Pitluck S."/>
            <person name="Peters L."/>
            <person name="Daligault H."/>
            <person name="Han C."/>
            <person name="Tapia R."/>
            <person name="Land M."/>
            <person name="Hauser L."/>
            <person name="Kyrpides N."/>
            <person name="Ivanova N."/>
            <person name="Pagani I."/>
            <person name="Turner P."/>
            <person name="Copley S."/>
            <person name="Woyke T."/>
        </authorList>
    </citation>
    <scope>NUCLEOTIDE SEQUENCE [LARGE SCALE GENOMIC DNA]</scope>
    <source>
        <strain evidence="7 8">L-1</strain>
    </source>
</reference>
<evidence type="ECO:0000256" key="5">
    <source>
        <dbReference type="ARBA" id="ARBA00038887"/>
    </source>
</evidence>
<dbReference type="AlphaFoldDB" id="F6EZP9"/>